<dbReference type="InterPro" id="IPR055297">
    <property type="entry name" value="NEBU/NEBL"/>
</dbReference>
<organism evidence="3 4">
    <name type="scientific">Eptatretus burgeri</name>
    <name type="common">Inshore hagfish</name>
    <dbReference type="NCBI Taxonomy" id="7764"/>
    <lineage>
        <taxon>Eukaryota</taxon>
        <taxon>Metazoa</taxon>
        <taxon>Chordata</taxon>
        <taxon>Craniata</taxon>
        <taxon>Vertebrata</taxon>
        <taxon>Cyclostomata</taxon>
        <taxon>Myxini</taxon>
        <taxon>Myxiniformes</taxon>
        <taxon>Myxinidae</taxon>
        <taxon>Eptatretinae</taxon>
        <taxon>Eptatretus</taxon>
    </lineage>
</organism>
<keyword evidence="1" id="KW-0677">Repeat</keyword>
<reference evidence="3" key="2">
    <citation type="submission" date="2025-09" db="UniProtKB">
        <authorList>
            <consortium name="Ensembl"/>
        </authorList>
    </citation>
    <scope>IDENTIFICATION</scope>
</reference>
<sequence>MVMARNAYDHASDRLYKAKGEQAKHEYTMTPDVPAFIQAKMNAYNISENYYKSKWLEDQEKGHNLNADAIPIRVAKASRDIASDYKYKQAFEKQKGHHIGALSMEDDPKLVHSMKVAKIQSEREYKKAYEKEKTKYHTPLDMMNVELAKKAQNLASNFDYKHLIHQYRLPPDNMTAQQAKMAYGLRSDIAYRSDLEWMREGGWIPLGSMEHKKVQRAAEILSEKKYRQHPSSLEFTSVPDSPDLVQAKINSKNLNDVWIVQHCGLLRFIDRC</sequence>
<dbReference type="SMART" id="SM00227">
    <property type="entry name" value="NEBU"/>
    <property type="match status" value="8"/>
</dbReference>
<accession>A0A8C4QU15</accession>
<dbReference type="PANTHER" id="PTHR11039:SF64">
    <property type="entry name" value="NEBULIN-RELATED-ANCHORING PROTEIN-LIKE"/>
    <property type="match status" value="1"/>
</dbReference>
<evidence type="ECO:0000313" key="3">
    <source>
        <dbReference type="Ensembl" id="ENSEBUP00000020521.1"/>
    </source>
</evidence>
<keyword evidence="4" id="KW-1185">Reference proteome</keyword>
<dbReference type="GO" id="GO:0030018">
    <property type="term" value="C:Z disc"/>
    <property type="evidence" value="ECO:0007669"/>
    <property type="project" value="InterPro"/>
</dbReference>
<dbReference type="Proteomes" id="UP000694388">
    <property type="component" value="Unplaced"/>
</dbReference>
<dbReference type="Pfam" id="PF00880">
    <property type="entry name" value="Nebulin"/>
    <property type="match status" value="4"/>
</dbReference>
<proteinExistence type="predicted"/>
<dbReference type="PRINTS" id="PR00510">
    <property type="entry name" value="NEBULIN"/>
</dbReference>
<dbReference type="AlphaFoldDB" id="A0A8C4QU15"/>
<dbReference type="PROSITE" id="PS51216">
    <property type="entry name" value="NEBULIN"/>
    <property type="match status" value="4"/>
</dbReference>
<evidence type="ECO:0008006" key="5">
    <source>
        <dbReference type="Google" id="ProtNLM"/>
    </source>
</evidence>
<evidence type="ECO:0000256" key="1">
    <source>
        <dbReference type="ARBA" id="ARBA00022737"/>
    </source>
</evidence>
<dbReference type="OMA" id="EQAKHEY"/>
<dbReference type="GO" id="GO:0051015">
    <property type="term" value="F:actin filament binding"/>
    <property type="evidence" value="ECO:0007669"/>
    <property type="project" value="InterPro"/>
</dbReference>
<protein>
    <recommendedName>
        <fullName evidence="5">Nebulin</fullName>
    </recommendedName>
</protein>
<dbReference type="Ensembl" id="ENSEBUT00000021097.1">
    <property type="protein sequence ID" value="ENSEBUP00000020521.1"/>
    <property type="gene ID" value="ENSEBUG00000012713.1"/>
</dbReference>
<evidence type="ECO:0000256" key="2">
    <source>
        <dbReference type="ARBA" id="ARBA00023203"/>
    </source>
</evidence>
<keyword evidence="2" id="KW-0009">Actin-binding</keyword>
<name>A0A8C4QU15_EPTBU</name>
<dbReference type="PANTHER" id="PTHR11039">
    <property type="entry name" value="NEBULIN"/>
    <property type="match status" value="1"/>
</dbReference>
<dbReference type="InterPro" id="IPR013998">
    <property type="entry name" value="Nebulin-like"/>
</dbReference>
<dbReference type="GeneTree" id="ENSGT00940000154533"/>
<dbReference type="GO" id="GO:0071691">
    <property type="term" value="P:cardiac muscle thin filament assembly"/>
    <property type="evidence" value="ECO:0007669"/>
    <property type="project" value="TreeGrafter"/>
</dbReference>
<evidence type="ECO:0000313" key="4">
    <source>
        <dbReference type="Proteomes" id="UP000694388"/>
    </source>
</evidence>
<dbReference type="InterPro" id="IPR000900">
    <property type="entry name" value="Nebulin_repeat"/>
</dbReference>
<reference evidence="3" key="1">
    <citation type="submission" date="2025-08" db="UniProtKB">
        <authorList>
            <consortium name="Ensembl"/>
        </authorList>
    </citation>
    <scope>IDENTIFICATION</scope>
</reference>